<proteinExistence type="predicted"/>
<feature type="compositionally biased region" description="Acidic residues" evidence="1">
    <location>
        <begin position="66"/>
        <end position="99"/>
    </location>
</feature>
<feature type="chain" id="PRO_5019202416" description="Lipoprotein" evidence="2">
    <location>
        <begin position="25"/>
        <end position="237"/>
    </location>
</feature>
<evidence type="ECO:0000313" key="3">
    <source>
        <dbReference type="EMBL" id="VEU59373.1"/>
    </source>
</evidence>
<feature type="region of interest" description="Disordered" evidence="1">
    <location>
        <begin position="35"/>
        <end position="99"/>
    </location>
</feature>
<gene>
    <name evidence="3" type="ORF">NCTC10166_00341</name>
</gene>
<dbReference type="RefSeq" id="WP_129719767.1">
    <property type="nucleotide sequence ID" value="NZ_LR214951.1"/>
</dbReference>
<keyword evidence="2" id="KW-0732">Signal</keyword>
<evidence type="ECO:0000313" key="4">
    <source>
        <dbReference type="Proteomes" id="UP000289440"/>
    </source>
</evidence>
<keyword evidence="4" id="KW-1185">Reference proteome</keyword>
<dbReference type="PROSITE" id="PS51257">
    <property type="entry name" value="PROKAR_LIPOPROTEIN"/>
    <property type="match status" value="1"/>
</dbReference>
<reference evidence="3 4" key="1">
    <citation type="submission" date="2019-01" db="EMBL/GenBank/DDBJ databases">
        <authorList>
            <consortium name="Pathogen Informatics"/>
        </authorList>
    </citation>
    <scope>NUCLEOTIDE SEQUENCE [LARGE SCALE GENOMIC DNA]</scope>
    <source>
        <strain evidence="3 4">NCTC10166</strain>
    </source>
</reference>
<dbReference type="EMBL" id="LR214951">
    <property type="protein sequence ID" value="VEU59373.1"/>
    <property type="molecule type" value="Genomic_DNA"/>
</dbReference>
<dbReference type="OrthoDB" id="396815at2"/>
<accession>A0A449A5E4</accession>
<evidence type="ECO:0000256" key="2">
    <source>
        <dbReference type="SAM" id="SignalP"/>
    </source>
</evidence>
<evidence type="ECO:0008006" key="5">
    <source>
        <dbReference type="Google" id="ProtNLM"/>
    </source>
</evidence>
<name>A0A449A5E4_9BACT</name>
<feature type="compositionally biased region" description="Low complexity" evidence="1">
    <location>
        <begin position="38"/>
        <end position="65"/>
    </location>
</feature>
<dbReference type="AlphaFoldDB" id="A0A449A5E4"/>
<organism evidence="3 4">
    <name type="scientific">Mesomycoplasma neurolyticum</name>
    <dbReference type="NCBI Taxonomy" id="2120"/>
    <lineage>
        <taxon>Bacteria</taxon>
        <taxon>Bacillati</taxon>
        <taxon>Mycoplasmatota</taxon>
        <taxon>Mycoplasmoidales</taxon>
        <taxon>Metamycoplasmataceae</taxon>
        <taxon>Mesomycoplasma</taxon>
    </lineage>
</organism>
<sequence>MKNKRKLLFLMTPILIATPLSIVACKNEKEEVVKKPQTTNVTTPTAPSTSTNSPITTPPNSSNINEIDDEENAENEIDNEENNEVENEENAFEELENAENDSKKEKILKKIKNFSSIAEKFINKNIELVKKIFNNSNKETLKNAFSELKIKRINKKNVSEFKNFVNEKLTNENKEKFWKVLFMVAGWINKKHDYKSEYEFWKVLNNDKKIKKLKYLAILKISFFVIEKVAKMYFNKI</sequence>
<dbReference type="Proteomes" id="UP000289440">
    <property type="component" value="Chromosome"/>
</dbReference>
<dbReference type="KEGG" id="mnu:NCTC10166_00341"/>
<evidence type="ECO:0000256" key="1">
    <source>
        <dbReference type="SAM" id="MobiDB-lite"/>
    </source>
</evidence>
<feature type="signal peptide" evidence="2">
    <location>
        <begin position="1"/>
        <end position="24"/>
    </location>
</feature>
<protein>
    <recommendedName>
        <fullName evidence="5">Lipoprotein</fullName>
    </recommendedName>
</protein>